<organism evidence="1">
    <name type="scientific">Athelia psychrophila</name>
    <dbReference type="NCBI Taxonomy" id="1759441"/>
    <lineage>
        <taxon>Eukaryota</taxon>
        <taxon>Fungi</taxon>
        <taxon>Dikarya</taxon>
        <taxon>Basidiomycota</taxon>
        <taxon>Agaricomycotina</taxon>
        <taxon>Agaricomycetes</taxon>
        <taxon>Agaricomycetidae</taxon>
        <taxon>Atheliales</taxon>
        <taxon>Atheliaceae</taxon>
        <taxon>Athelia</taxon>
    </lineage>
</organism>
<dbReference type="AlphaFoldDB" id="A0A166JYF5"/>
<sequence>MTKKAGLTLVNINAEKSLGIRDSGVGVRRRRYSSFAMYFDQVLTEFVAFSAGKPSSLSPEGPATLAGEVKCCKVQAHFSQAFRLCDAVPPNCKTVRIRGNSAEATQQLGELGTKEVENHLLPQNSDAASLVSSAEQMKKMDTGNTASADAIMDLGEHSESTVFVKVGAAEHERRIPGEVEVREEIVSDMPLEANDVSCIVPSSKVPTIALELAREDGDEVDTPLEMRDDKTIAIYSPEVQTVLVNAVSESSVIGILVSIDGRIQDAEGSRIGVTVSLGQTLGSFKELLLNEHSF</sequence>
<accession>A0A166JYF5</accession>
<dbReference type="EMBL" id="KV417548">
    <property type="protein sequence ID" value="KZP21340.1"/>
    <property type="molecule type" value="Genomic_DNA"/>
</dbReference>
<feature type="non-terminal residue" evidence="1">
    <location>
        <position position="1"/>
    </location>
</feature>
<protein>
    <submittedName>
        <fullName evidence="1">Uncharacterized protein</fullName>
    </submittedName>
</protein>
<evidence type="ECO:0000313" key="1">
    <source>
        <dbReference type="EMBL" id="KZP21340.1"/>
    </source>
</evidence>
<name>A0A166JYF5_9AGAM</name>
<gene>
    <name evidence="1" type="ORF">FIBSPDRAFT_931749</name>
</gene>
<proteinExistence type="predicted"/>
<reference evidence="1" key="1">
    <citation type="journal article" date="2016" name="Mol. Biol. Evol.">
        <title>Comparative Genomics of Early-Diverging Mushroom-Forming Fungi Provides Insights into the Origins of Lignocellulose Decay Capabilities.</title>
        <authorList>
            <person name="Nagy L.G."/>
            <person name="Riley R."/>
            <person name="Tritt A."/>
            <person name="Adam C."/>
            <person name="Daum C."/>
            <person name="Floudas D."/>
            <person name="Sun H."/>
            <person name="Yadav J.S."/>
            <person name="Pangilinan J."/>
            <person name="Larsson K.H."/>
            <person name="Matsuura K."/>
            <person name="Barry K."/>
            <person name="Labutti K."/>
            <person name="Kuo R."/>
            <person name="Ohm R.A."/>
            <person name="Bhattacharya S.S."/>
            <person name="Shirouzu T."/>
            <person name="Yoshinaga Y."/>
            <person name="Martin F.M."/>
            <person name="Grigoriev I.V."/>
            <person name="Hibbett D.S."/>
        </authorList>
    </citation>
    <scope>NUCLEOTIDE SEQUENCE [LARGE SCALE GENOMIC DNA]</scope>
    <source>
        <strain evidence="1">CBS 109695</strain>
    </source>
</reference>